<keyword evidence="1" id="KW-0677">Repeat</keyword>
<dbReference type="Pfam" id="PF00023">
    <property type="entry name" value="Ank"/>
    <property type="match status" value="1"/>
</dbReference>
<evidence type="ECO:0000256" key="3">
    <source>
        <dbReference type="PROSITE-ProRule" id="PRU00023"/>
    </source>
</evidence>
<dbReference type="AlphaFoldDB" id="A0AAD5E2N8"/>
<sequence>MNQSLAIEATSFPATSLQVAVNAPGRDQLTPLMLAVLNSKEQVVPALLAAGADPNTAEQGGSTALFYASGQEDVDIVHSLLQAGASCSLANPNGQLPVHFACQIGSLPVLQALAAHGSSVVAADASGYTPLHYACKFGRQEVARWLLASGARSILEARAEGGVTPLLQSAEEKQFHLIPMLLEEGANPAAMDTTFWQPLHYVALSSDPGAVEAAKALLQAGAPINHQNQQYGSTALLFGCIEDILVPELLSRGMAAHINTPDITGLTPLIAAASKQPHLVPLLLQHGADPGATDGQWGRTALYLAAGSSDPAAVDAVRRLLDQGAQIDCRNLLGQTPLHIASEFGNIAVVRLLLERGHPVNVFAYEEPRTPLHMAVLEGHTEVVDLLLQHGASFAGAPLVHVAAEVGDPALVRSLLAAPEGCGQVAALDQFHACPLHWAAKHGHLEVAQALVQADPAAAATSCDVHGFADRFGFDQLTPIDWALTNADRPMARLLIRTGGGSSGEVLQALHTAFALATDEAEQVEVEALFTDVVASRPLSEEEWASVPNQVPGLDSALPAVLARSRTEAAHLVRHLQQEEQELLQATVLSLSHACRRAKVELPFDVLPTLLAAVFGTV</sequence>
<dbReference type="InterPro" id="IPR036770">
    <property type="entry name" value="Ankyrin_rpt-contain_sf"/>
</dbReference>
<feature type="repeat" description="ANK" evidence="3">
    <location>
        <begin position="367"/>
        <end position="393"/>
    </location>
</feature>
<accession>A0AAD5E2N8</accession>
<dbReference type="PROSITE" id="PS50088">
    <property type="entry name" value="ANK_REPEAT"/>
    <property type="match status" value="8"/>
</dbReference>
<name>A0AAD5E2N8_9CHLO</name>
<gene>
    <name evidence="4" type="ORF">COHA_000783</name>
</gene>
<dbReference type="InterPro" id="IPR002110">
    <property type="entry name" value="Ankyrin_rpt"/>
</dbReference>
<feature type="repeat" description="ANK" evidence="3">
    <location>
        <begin position="60"/>
        <end position="92"/>
    </location>
</feature>
<feature type="repeat" description="ANK" evidence="3">
    <location>
        <begin position="161"/>
        <end position="193"/>
    </location>
</feature>
<comment type="caution">
    <text evidence="4">The sequence shown here is derived from an EMBL/GenBank/DDBJ whole genome shotgun (WGS) entry which is preliminary data.</text>
</comment>
<keyword evidence="5" id="KW-1185">Reference proteome</keyword>
<proteinExistence type="predicted"/>
<organism evidence="4 5">
    <name type="scientific">Chlorella ohadii</name>
    <dbReference type="NCBI Taxonomy" id="2649997"/>
    <lineage>
        <taxon>Eukaryota</taxon>
        <taxon>Viridiplantae</taxon>
        <taxon>Chlorophyta</taxon>
        <taxon>core chlorophytes</taxon>
        <taxon>Trebouxiophyceae</taxon>
        <taxon>Chlorellales</taxon>
        <taxon>Chlorellaceae</taxon>
        <taxon>Chlorella clade</taxon>
        <taxon>Chlorella</taxon>
    </lineage>
</organism>
<feature type="repeat" description="ANK" evidence="3">
    <location>
        <begin position="297"/>
        <end position="332"/>
    </location>
</feature>
<dbReference type="PROSITE" id="PS50297">
    <property type="entry name" value="ANK_REP_REGION"/>
    <property type="match status" value="6"/>
</dbReference>
<evidence type="ECO:0000256" key="1">
    <source>
        <dbReference type="ARBA" id="ARBA00022737"/>
    </source>
</evidence>
<reference evidence="4" key="1">
    <citation type="submission" date="2020-11" db="EMBL/GenBank/DDBJ databases">
        <title>Chlorella ohadii genome sequencing and assembly.</title>
        <authorList>
            <person name="Murik O."/>
            <person name="Treves H."/>
            <person name="Kedem I."/>
            <person name="Shotland Y."/>
            <person name="Kaplan A."/>
        </authorList>
    </citation>
    <scope>NUCLEOTIDE SEQUENCE</scope>
    <source>
        <strain evidence="4">1</strain>
    </source>
</reference>
<evidence type="ECO:0000256" key="2">
    <source>
        <dbReference type="ARBA" id="ARBA00023043"/>
    </source>
</evidence>
<feature type="repeat" description="ANK" evidence="3">
    <location>
        <begin position="93"/>
        <end position="125"/>
    </location>
</feature>
<dbReference type="PANTHER" id="PTHR24198:SF165">
    <property type="entry name" value="ANKYRIN REPEAT-CONTAINING PROTEIN-RELATED"/>
    <property type="match status" value="1"/>
</dbReference>
<feature type="repeat" description="ANK" evidence="3">
    <location>
        <begin position="126"/>
        <end position="151"/>
    </location>
</feature>
<evidence type="ECO:0000313" key="5">
    <source>
        <dbReference type="Proteomes" id="UP001205105"/>
    </source>
</evidence>
<dbReference type="EMBL" id="JADXDR010000014">
    <property type="protein sequence ID" value="KAI7845669.1"/>
    <property type="molecule type" value="Genomic_DNA"/>
</dbReference>
<dbReference type="PRINTS" id="PR01415">
    <property type="entry name" value="ANKYRIN"/>
</dbReference>
<protein>
    <submittedName>
        <fullName evidence="4">Uncharacterized protein</fullName>
    </submittedName>
</protein>
<feature type="repeat" description="ANK" evidence="3">
    <location>
        <begin position="333"/>
        <end position="365"/>
    </location>
</feature>
<dbReference type="Proteomes" id="UP001205105">
    <property type="component" value="Unassembled WGS sequence"/>
</dbReference>
<evidence type="ECO:0000313" key="4">
    <source>
        <dbReference type="EMBL" id="KAI7845669.1"/>
    </source>
</evidence>
<dbReference type="SUPFAM" id="SSF48403">
    <property type="entry name" value="Ankyrin repeat"/>
    <property type="match status" value="2"/>
</dbReference>
<dbReference type="PANTHER" id="PTHR24198">
    <property type="entry name" value="ANKYRIN REPEAT AND PROTEIN KINASE DOMAIN-CONTAINING PROTEIN"/>
    <property type="match status" value="1"/>
</dbReference>
<dbReference type="Gene3D" id="1.25.40.20">
    <property type="entry name" value="Ankyrin repeat-containing domain"/>
    <property type="match status" value="4"/>
</dbReference>
<feature type="repeat" description="ANK" evidence="3">
    <location>
        <begin position="27"/>
        <end position="59"/>
    </location>
</feature>
<keyword evidence="2 3" id="KW-0040">ANK repeat</keyword>
<dbReference type="SMART" id="SM00248">
    <property type="entry name" value="ANK"/>
    <property type="match status" value="12"/>
</dbReference>
<dbReference type="Pfam" id="PF12796">
    <property type="entry name" value="Ank_2"/>
    <property type="match status" value="4"/>
</dbReference>